<feature type="domain" description="Cytochrome b5 heme-binding" evidence="11">
    <location>
        <begin position="30"/>
        <end position="111"/>
    </location>
</feature>
<keyword evidence="3" id="KW-0349">Heme</keyword>
<evidence type="ECO:0000256" key="9">
    <source>
        <dbReference type="ARBA" id="ARBA00040649"/>
    </source>
</evidence>
<dbReference type="AlphaFoldDB" id="A0A9R1TY97"/>
<organism evidence="12 13">
    <name type="scientific">Fopius arisanus</name>
    <dbReference type="NCBI Taxonomy" id="64838"/>
    <lineage>
        <taxon>Eukaryota</taxon>
        <taxon>Metazoa</taxon>
        <taxon>Ecdysozoa</taxon>
        <taxon>Arthropoda</taxon>
        <taxon>Hexapoda</taxon>
        <taxon>Insecta</taxon>
        <taxon>Pterygota</taxon>
        <taxon>Neoptera</taxon>
        <taxon>Endopterygota</taxon>
        <taxon>Hymenoptera</taxon>
        <taxon>Apocrita</taxon>
        <taxon>Ichneumonoidea</taxon>
        <taxon>Braconidae</taxon>
        <taxon>Opiinae</taxon>
        <taxon>Fopius</taxon>
    </lineage>
</organism>
<dbReference type="PANTHER" id="PTHR21281:SF0">
    <property type="entry name" value="CYTOCHROME B5 DOMAIN-CONTAINING PROTEIN 1"/>
    <property type="match status" value="1"/>
</dbReference>
<dbReference type="PANTHER" id="PTHR21281">
    <property type="entry name" value="CYTOCHROME B5 DOMAIN-CONTAINING PROTEIN 1"/>
    <property type="match status" value="1"/>
</dbReference>
<keyword evidence="5" id="KW-0408">Iron</keyword>
<dbReference type="SMART" id="SM01117">
    <property type="entry name" value="Cyt-b5"/>
    <property type="match status" value="1"/>
</dbReference>
<evidence type="ECO:0000256" key="2">
    <source>
        <dbReference type="ARBA" id="ARBA00022490"/>
    </source>
</evidence>
<evidence type="ECO:0000256" key="3">
    <source>
        <dbReference type="ARBA" id="ARBA00022617"/>
    </source>
</evidence>
<dbReference type="Pfam" id="PF00173">
    <property type="entry name" value="Cyt-b5"/>
    <property type="match status" value="1"/>
</dbReference>
<evidence type="ECO:0000256" key="6">
    <source>
        <dbReference type="ARBA" id="ARBA00023212"/>
    </source>
</evidence>
<dbReference type="GeneID" id="105264967"/>
<dbReference type="InterPro" id="IPR052320">
    <property type="entry name" value="Cytochrome_b5_domain"/>
</dbReference>
<dbReference type="GO" id="GO:0005930">
    <property type="term" value="C:axoneme"/>
    <property type="evidence" value="ECO:0007669"/>
    <property type="project" value="UniProtKB-SubCell"/>
</dbReference>
<dbReference type="Proteomes" id="UP000694866">
    <property type="component" value="Unplaced"/>
</dbReference>
<keyword evidence="7" id="KW-0966">Cell projection</keyword>
<dbReference type="Gene3D" id="3.10.120.10">
    <property type="entry name" value="Cytochrome b5-like heme/steroid binding domain"/>
    <property type="match status" value="1"/>
</dbReference>
<evidence type="ECO:0000313" key="13">
    <source>
        <dbReference type="RefSeq" id="XP_011300511.1"/>
    </source>
</evidence>
<keyword evidence="6" id="KW-0206">Cytoskeleton</keyword>
<reference evidence="13" key="1">
    <citation type="submission" date="2025-08" db="UniProtKB">
        <authorList>
            <consortium name="RefSeq"/>
        </authorList>
    </citation>
    <scope>IDENTIFICATION</scope>
    <source>
        <strain evidence="13">USDA-PBARC FA_bdor</strain>
        <tissue evidence="13">Whole organism</tissue>
    </source>
</reference>
<evidence type="ECO:0000256" key="7">
    <source>
        <dbReference type="ARBA" id="ARBA00023273"/>
    </source>
</evidence>
<evidence type="ECO:0000256" key="1">
    <source>
        <dbReference type="ARBA" id="ARBA00004430"/>
    </source>
</evidence>
<dbReference type="RefSeq" id="XP_011300511.1">
    <property type="nucleotide sequence ID" value="XM_011302209.1"/>
</dbReference>
<dbReference type="InterPro" id="IPR001199">
    <property type="entry name" value="Cyt_B5-like_heme/steroid-bd"/>
</dbReference>
<keyword evidence="12" id="KW-1185">Reference proteome</keyword>
<comment type="subcellular location">
    <subcellularLocation>
        <location evidence="1">Cytoplasm</location>
        <location evidence="1">Cytoskeleton</location>
        <location evidence="1">Cilium axoneme</location>
    </subcellularLocation>
</comment>
<dbReference type="GO" id="GO:0046872">
    <property type="term" value="F:metal ion binding"/>
    <property type="evidence" value="ECO:0007669"/>
    <property type="project" value="UniProtKB-KW"/>
</dbReference>
<comment type="similarity">
    <text evidence="8">Belongs to the cytochrome b5 family.</text>
</comment>
<gene>
    <name evidence="13" type="primary">LOC105264967</name>
</gene>
<evidence type="ECO:0000256" key="5">
    <source>
        <dbReference type="ARBA" id="ARBA00023004"/>
    </source>
</evidence>
<evidence type="ECO:0000313" key="12">
    <source>
        <dbReference type="Proteomes" id="UP000694866"/>
    </source>
</evidence>
<proteinExistence type="inferred from homology"/>
<accession>A0A9R1TY97</accession>
<dbReference type="SUPFAM" id="SSF55856">
    <property type="entry name" value="Cytochrome b5-like heme/steroid binding domain"/>
    <property type="match status" value="1"/>
</dbReference>
<dbReference type="InterPro" id="IPR036400">
    <property type="entry name" value="Cyt_B5-like_heme/steroid_sf"/>
</dbReference>
<name>A0A9R1TY97_9HYME</name>
<comment type="function">
    <text evidence="10">Radial spoke stalk protein that binds heme under oxidizing conditions. Required for the coordinated beating of multiple cilia maybe by functioning in a redox signaling pathway.</text>
</comment>
<sequence>MESPQGVDSPKCQQEDDPEACIEDDVDLYYLPTEVAVHNTPEDCWLSYLHTVYDLSDLCKNWRDTREISPIIAHAGKDISHWFDHSRGDIKHHVDRVTGHSVPFCPHGPIPHVGTTSPVSTWRPIDRCPWWLDQRYKKGRLTKNSRPCRIINTLTGCSAIISVCEEDTIRRIQERFLIFNANGRHYDWKFEGKDLDMSKTLTENGIPDERERYTNCGLPSTIYIPSLLCYYRDDPTHDD</sequence>
<keyword evidence="2" id="KW-0963">Cytoplasm</keyword>
<evidence type="ECO:0000256" key="4">
    <source>
        <dbReference type="ARBA" id="ARBA00022723"/>
    </source>
</evidence>
<evidence type="ECO:0000256" key="10">
    <source>
        <dbReference type="ARBA" id="ARBA00046139"/>
    </source>
</evidence>
<protein>
    <recommendedName>
        <fullName evidence="9">Cytochrome b5 domain-containing protein 1</fullName>
    </recommendedName>
</protein>
<evidence type="ECO:0000259" key="11">
    <source>
        <dbReference type="SMART" id="SM01117"/>
    </source>
</evidence>
<dbReference type="OrthoDB" id="260091at2759"/>
<keyword evidence="4" id="KW-0479">Metal-binding</keyword>
<evidence type="ECO:0000256" key="8">
    <source>
        <dbReference type="ARBA" id="ARBA00038168"/>
    </source>
</evidence>